<protein>
    <submittedName>
        <fullName evidence="2">Uncharacterized protein</fullName>
    </submittedName>
</protein>
<feature type="transmembrane region" description="Helical" evidence="1">
    <location>
        <begin position="12"/>
        <end position="29"/>
    </location>
</feature>
<reference evidence="2" key="1">
    <citation type="journal article" date="2021" name="IMA Fungus">
        <title>Genomic characterization of three marine fungi, including Emericellopsis atlantica sp. nov. with signatures of a generalist lifestyle and marine biomass degradation.</title>
        <authorList>
            <person name="Hagestad O.C."/>
            <person name="Hou L."/>
            <person name="Andersen J.H."/>
            <person name="Hansen E.H."/>
            <person name="Altermark B."/>
            <person name="Li C."/>
            <person name="Kuhnert E."/>
            <person name="Cox R.J."/>
            <person name="Crous P.W."/>
            <person name="Spatafora J.W."/>
            <person name="Lail K."/>
            <person name="Amirebrahimi M."/>
            <person name="Lipzen A."/>
            <person name="Pangilinan J."/>
            <person name="Andreopoulos W."/>
            <person name="Hayes R.D."/>
            <person name="Ng V."/>
            <person name="Grigoriev I.V."/>
            <person name="Jackson S.A."/>
            <person name="Sutton T.D.S."/>
            <person name="Dobson A.D.W."/>
            <person name="Rama T."/>
        </authorList>
    </citation>
    <scope>NUCLEOTIDE SEQUENCE</scope>
    <source>
        <strain evidence="2">TRa3180A</strain>
    </source>
</reference>
<evidence type="ECO:0000313" key="2">
    <source>
        <dbReference type="EMBL" id="KAG9247967.1"/>
    </source>
</evidence>
<keyword evidence="1" id="KW-1133">Transmembrane helix</keyword>
<accession>A0A9P7ZA72</accession>
<proteinExistence type="predicted"/>
<gene>
    <name evidence="2" type="ORF">BJ878DRAFT_552385</name>
</gene>
<comment type="caution">
    <text evidence="2">The sequence shown here is derived from an EMBL/GenBank/DDBJ whole genome shotgun (WGS) entry which is preliminary data.</text>
</comment>
<keyword evidence="1" id="KW-0812">Transmembrane</keyword>
<organism evidence="2 3">
    <name type="scientific">Calycina marina</name>
    <dbReference type="NCBI Taxonomy" id="1763456"/>
    <lineage>
        <taxon>Eukaryota</taxon>
        <taxon>Fungi</taxon>
        <taxon>Dikarya</taxon>
        <taxon>Ascomycota</taxon>
        <taxon>Pezizomycotina</taxon>
        <taxon>Leotiomycetes</taxon>
        <taxon>Helotiales</taxon>
        <taxon>Pezizellaceae</taxon>
        <taxon>Calycina</taxon>
    </lineage>
</organism>
<sequence>MVRPRIGRLPQKLVAVAVVCAFLALRFYFSISDSESLVDDEPSDESDSDSDDDEIELSSLSLTTLSPLLILSDLAFLESSREFDFSVLWSPRSRTGSVDLTQEAKVSQLGVEWPALNSPRQLLLEILVQLAHNMENKLQTISGAKLRLSSFVRQYLDNLLDNICVSLVERDSRHAMKQLLDVGAVHYQIGSVFGPAQYGLLRLLSANWRSQNDKYSRLD</sequence>
<dbReference type="Proteomes" id="UP000887226">
    <property type="component" value="Unassembled WGS sequence"/>
</dbReference>
<keyword evidence="1" id="KW-0472">Membrane</keyword>
<keyword evidence="3" id="KW-1185">Reference proteome</keyword>
<dbReference type="EMBL" id="MU253759">
    <property type="protein sequence ID" value="KAG9247967.1"/>
    <property type="molecule type" value="Genomic_DNA"/>
</dbReference>
<evidence type="ECO:0000256" key="1">
    <source>
        <dbReference type="SAM" id="Phobius"/>
    </source>
</evidence>
<dbReference type="AlphaFoldDB" id="A0A9P7ZA72"/>
<name>A0A9P7ZA72_9HELO</name>
<evidence type="ECO:0000313" key="3">
    <source>
        <dbReference type="Proteomes" id="UP000887226"/>
    </source>
</evidence>